<protein>
    <submittedName>
        <fullName evidence="1">Uncharacterized protein</fullName>
    </submittedName>
</protein>
<evidence type="ECO:0000313" key="2">
    <source>
        <dbReference type="Proteomes" id="UP000229554"/>
    </source>
</evidence>
<proteinExistence type="predicted"/>
<dbReference type="AlphaFoldDB" id="A0A2M8KRE2"/>
<comment type="caution">
    <text evidence="1">The sequence shown here is derived from an EMBL/GenBank/DDBJ whole genome shotgun (WGS) entry which is preliminary data.</text>
</comment>
<name>A0A2M8KRE2_9BACT</name>
<organism evidence="1 2">
    <name type="scientific">Candidatus Roizmanbacteria bacterium CG10_big_fil_rev_8_21_14_0_10_39_6</name>
    <dbReference type="NCBI Taxonomy" id="1974853"/>
    <lineage>
        <taxon>Bacteria</taxon>
        <taxon>Candidatus Roizmaniibacteriota</taxon>
    </lineage>
</organism>
<gene>
    <name evidence="1" type="ORF">COU88_04725</name>
</gene>
<reference evidence="2" key="1">
    <citation type="submission" date="2017-09" db="EMBL/GenBank/DDBJ databases">
        <title>Depth-based differentiation of microbial function through sediment-hosted aquifers and enrichment of novel symbionts in the deep terrestrial subsurface.</title>
        <authorList>
            <person name="Probst A.J."/>
            <person name="Ladd B."/>
            <person name="Jarett J.K."/>
            <person name="Geller-Mcgrath D.E."/>
            <person name="Sieber C.M.K."/>
            <person name="Emerson J.B."/>
            <person name="Anantharaman K."/>
            <person name="Thomas B.C."/>
            <person name="Malmstrom R."/>
            <person name="Stieglmeier M."/>
            <person name="Klingl A."/>
            <person name="Woyke T."/>
            <person name="Ryan C.M."/>
            <person name="Banfield J.F."/>
        </authorList>
    </citation>
    <scope>NUCLEOTIDE SEQUENCE [LARGE SCALE GENOMIC DNA]</scope>
</reference>
<evidence type="ECO:0000313" key="1">
    <source>
        <dbReference type="EMBL" id="PJE62491.1"/>
    </source>
</evidence>
<sequence length="452" mass="49455">MIYACGILYIHIYYVYMWHRNGHESISPDTPFPSLGTIDAETAWRSVLELQTHIKGGRVIIMSAKGNVGAGHLRQGLGLQRFCELLTIPFSHYVLEVGGSVIAKGYALGQSMGVLGPMERAAKVFPMALFNRTTLGTHRTKEMQGILNGHNHTEPTIVCTTHYAAEHTAIRLANMGVFGDDVTLISYIPDPWKGKDLAAMRSILHSDHPHYVVTHNSATAEEYLNITPHAESGKVLPWGTLTSPDFTFGFQGQRTEIPSFGIDFAGNAHKGIFLWTQQMLSAAKELIRSGQLCVDIHTMTHQTQFNQLVQQASALELSDCVRICWDPNIISAAIGRDQRTLGYLLPPSTKVWGNRPNGRLHALGGKGELPLSRLYTIGHHETVLGPTVAITILGEGHEVDNAKAGERIGNLDMRGAPPSAVLDAIMSGVQPDTSGIHFSDNPFMALDYALTH</sequence>
<accession>A0A2M8KRE2</accession>
<dbReference type="EMBL" id="PFED01000193">
    <property type="protein sequence ID" value="PJE62491.1"/>
    <property type="molecule type" value="Genomic_DNA"/>
</dbReference>
<dbReference type="Proteomes" id="UP000229554">
    <property type="component" value="Unassembled WGS sequence"/>
</dbReference>